<organism evidence="2 3">
    <name type="scientific">Dendrobium nobile</name>
    <name type="common">Orchid</name>
    <dbReference type="NCBI Taxonomy" id="94219"/>
    <lineage>
        <taxon>Eukaryota</taxon>
        <taxon>Viridiplantae</taxon>
        <taxon>Streptophyta</taxon>
        <taxon>Embryophyta</taxon>
        <taxon>Tracheophyta</taxon>
        <taxon>Spermatophyta</taxon>
        <taxon>Magnoliopsida</taxon>
        <taxon>Liliopsida</taxon>
        <taxon>Asparagales</taxon>
        <taxon>Orchidaceae</taxon>
        <taxon>Epidendroideae</taxon>
        <taxon>Malaxideae</taxon>
        <taxon>Dendrobiinae</taxon>
        <taxon>Dendrobium</taxon>
    </lineage>
</organism>
<gene>
    <name evidence="2" type="ORF">KFK09_025734</name>
</gene>
<sequence>MVKQHVRKDYPPLLSSSSCQRHRSRNIPTVRDDYPPLELPLRWHDPPTFQHPPSPNSSRPREMDADRDQTRSAIREMQEIADHNQSNDLKSFQQISSVADFDSIE</sequence>
<dbReference type="EMBL" id="JAGYWB010000018">
    <property type="protein sequence ID" value="KAI0491474.1"/>
    <property type="molecule type" value="Genomic_DNA"/>
</dbReference>
<keyword evidence="3" id="KW-1185">Reference proteome</keyword>
<reference evidence="2" key="1">
    <citation type="journal article" date="2022" name="Front. Genet.">
        <title>Chromosome-Scale Assembly of the Dendrobium nobile Genome Provides Insights Into the Molecular Mechanism of the Biosynthesis of the Medicinal Active Ingredient of Dendrobium.</title>
        <authorList>
            <person name="Xu Q."/>
            <person name="Niu S.-C."/>
            <person name="Li K.-L."/>
            <person name="Zheng P.-J."/>
            <person name="Zhang X.-J."/>
            <person name="Jia Y."/>
            <person name="Liu Y."/>
            <person name="Niu Y.-X."/>
            <person name="Yu L.-H."/>
            <person name="Chen D.-F."/>
            <person name="Zhang G.-Q."/>
        </authorList>
    </citation>
    <scope>NUCLEOTIDE SEQUENCE</scope>
    <source>
        <tissue evidence="2">Leaf</tissue>
    </source>
</reference>
<feature type="compositionally biased region" description="Basic and acidic residues" evidence="1">
    <location>
        <begin position="59"/>
        <end position="82"/>
    </location>
</feature>
<evidence type="ECO:0000256" key="1">
    <source>
        <dbReference type="SAM" id="MobiDB-lite"/>
    </source>
</evidence>
<dbReference type="SMR" id="A0A8T3A679"/>
<dbReference type="OrthoDB" id="10619553at2759"/>
<comment type="caution">
    <text evidence="2">The sequence shown here is derived from an EMBL/GenBank/DDBJ whole genome shotgun (WGS) entry which is preliminary data.</text>
</comment>
<proteinExistence type="predicted"/>
<feature type="region of interest" description="Disordered" evidence="1">
    <location>
        <begin position="1"/>
        <end position="88"/>
    </location>
</feature>
<dbReference type="AlphaFoldDB" id="A0A8T3A679"/>
<evidence type="ECO:0000313" key="3">
    <source>
        <dbReference type="Proteomes" id="UP000829196"/>
    </source>
</evidence>
<dbReference type="Proteomes" id="UP000829196">
    <property type="component" value="Unassembled WGS sequence"/>
</dbReference>
<name>A0A8T3A679_DENNO</name>
<accession>A0A8T3A679</accession>
<evidence type="ECO:0000313" key="2">
    <source>
        <dbReference type="EMBL" id="KAI0491474.1"/>
    </source>
</evidence>
<protein>
    <submittedName>
        <fullName evidence="2">Uncharacterized protein</fullName>
    </submittedName>
</protein>